<dbReference type="AlphaFoldDB" id="A0A291H0A5"/>
<accession>A0A291H0A5</accession>
<reference evidence="1 2" key="1">
    <citation type="journal article" date="2014" name="Int. J. Syst. Evol. Microbiol.">
        <title>Brachybacterium ginsengisoli sp. nov., isolated from soil of a ginseng field.</title>
        <authorList>
            <person name="Hoang V.A."/>
            <person name="Kim Y.J."/>
            <person name="Nguyen N.L."/>
            <person name="Yang D.C."/>
        </authorList>
    </citation>
    <scope>NUCLEOTIDE SEQUENCE [LARGE SCALE GENOMIC DNA]</scope>
    <source>
        <strain evidence="1 2">DCY80</strain>
    </source>
</reference>
<protein>
    <submittedName>
        <fullName evidence="1">Uncharacterized protein</fullName>
    </submittedName>
</protein>
<proteinExistence type="predicted"/>
<dbReference type="Proteomes" id="UP000217889">
    <property type="component" value="Chromosome"/>
</dbReference>
<gene>
    <name evidence="1" type="ORF">CFK41_14335</name>
</gene>
<evidence type="ECO:0000313" key="1">
    <source>
        <dbReference type="EMBL" id="ATG55822.1"/>
    </source>
</evidence>
<dbReference type="EMBL" id="CP023564">
    <property type="protein sequence ID" value="ATG55822.1"/>
    <property type="molecule type" value="Genomic_DNA"/>
</dbReference>
<keyword evidence="2" id="KW-1185">Reference proteome</keyword>
<dbReference type="OrthoDB" id="3635456at2"/>
<evidence type="ECO:0000313" key="2">
    <source>
        <dbReference type="Proteomes" id="UP000217889"/>
    </source>
</evidence>
<dbReference type="RefSeq" id="WP_096800282.1">
    <property type="nucleotide sequence ID" value="NZ_CP023564.1"/>
</dbReference>
<organism evidence="1 2">
    <name type="scientific">Brachybacterium ginsengisoli</name>
    <dbReference type="NCBI Taxonomy" id="1331682"/>
    <lineage>
        <taxon>Bacteria</taxon>
        <taxon>Bacillati</taxon>
        <taxon>Actinomycetota</taxon>
        <taxon>Actinomycetes</taxon>
        <taxon>Micrococcales</taxon>
        <taxon>Dermabacteraceae</taxon>
        <taxon>Brachybacterium</taxon>
    </lineage>
</organism>
<name>A0A291H0A5_9MICO</name>
<sequence length="80" mass="8929">MNSTPALLTYSDRMWTRHSRSLATAIAAEMDRPADDVSCAALARWFLDIPAIIREQPDPVHAMDSIFALLREGWAVRTAS</sequence>
<dbReference type="KEGG" id="bgg:CFK41_14335"/>